<dbReference type="Proteomes" id="UP001497744">
    <property type="component" value="Unassembled WGS sequence"/>
</dbReference>
<feature type="coiled-coil region" evidence="1">
    <location>
        <begin position="159"/>
        <end position="245"/>
    </location>
</feature>
<dbReference type="SUPFAM" id="SSF57903">
    <property type="entry name" value="FYVE/PHD zinc finger"/>
    <property type="match status" value="1"/>
</dbReference>
<sequence length="1170" mass="126021">MAAAGTAAMREPQGCEICGAAFTLISRGRACPQCKRRCCLKCLDASYVSPRSARQRHGGPDPPGACADCMLADAAHHSISVQEELDVTEEINRGLKSELKRQVAAMERFRGFLVEFCEAFAPESALFADAPAPSRADTAEQLDPEAPIAALVDRGRDTLQNLHAGMRRLRADLDAARGEGAELRREVADSRAQLEALADERDGLQRSLHRVNEALLGLEAERQQVADLRRECAALRARCRKMEQAQLAASGQFGTASLLAALAELRLAGLQLLGEAAVLLLAGLERLRGRGVAALEELEVVVRLGKPGLQPLKLAAEALHVLLGALLRGAQRRDRALLGAAAAGELVHLGLPLLQLPPALGGLLPAAREVALELAVLRHERDQHAVHALHLGVQLVHLLGQAAVVALHGAQALERPVALLQLPLQPRHLRLQPLAVRGGGAQVIGGLLVLGRELAQRLVQLADLRAEAGAVAVQLLRLRGGRAQLGLDAHELRPRALRLLAVLLGELLQLLRGGRLVLLQLVGLRVQARLALEHLLALSGQLGLVLLDELLAQPLVGGALGAEQRVDQVLLARLAGHVERRDCRMHAQQPGHPGAAGRVGQAGAAAERAQKLPLAREAARSVVLPHPGIRRRVLPQNPQDVRAHLHGAAQGARHQSPGVHAVRLVPHQRVVGDQLGRDVAHAEQLVQRFARGGGGGQRHQAQVLCRHVLHVLDQVRQPAGLHERLEQRHLGHEPVGVRHGGPRALFEPDRGEQVAHEGVELLPVQRLGHVGGQQNAPHDHGHYDLDRPQAEQRHVQKGFHRVGQRLRVLLQHARGAGHRVGDDRQGVGAEVEEQVEHLQERHGQVVPLLVDEVAGVQHEDGVDVLRIHVVRDVVDESLVAQAEGQHAGHGPELQHAVAARHVAEEQPRDGVPALRKLARAEPHVRAVHPQQQRPPAVGLLQRQAERLHSLLQQVRVVELDAVGQEGIQQAEVHGKHGDGVGQHVRVHGGDGDSRVAHVRGEVADPVEPRQHGQGGNGGHVVARGEARFDNVFEGRPLRPARSRAQRLGAVVVGVQQPLAVLPQQHLALRGVEVPAAVGVVLELPQLHLAEQLARRLPHKRAAVIERALFAIGLHAREAGLWRTDAIHVVGGAAARRPSGRPRFTILDHTVSRRVRVSAVHARILVGGGLR</sequence>
<dbReference type="CDD" id="cd00065">
    <property type="entry name" value="FYVE_like_SF"/>
    <property type="match status" value="1"/>
</dbReference>
<dbReference type="GeneID" id="94194966"/>
<dbReference type="InterPro" id="IPR011011">
    <property type="entry name" value="Znf_FYVE_PHD"/>
</dbReference>
<dbReference type="Gene3D" id="6.10.250.3110">
    <property type="match status" value="1"/>
</dbReference>
<accession>A0AAV4LUQ8</accession>
<evidence type="ECO:0000256" key="1">
    <source>
        <dbReference type="SAM" id="Coils"/>
    </source>
</evidence>
<gene>
    <name evidence="2" type="ORF">BcabD6B2_29200</name>
</gene>
<evidence type="ECO:0000313" key="3">
    <source>
        <dbReference type="Proteomes" id="UP001497744"/>
    </source>
</evidence>
<dbReference type="RefSeq" id="XP_067715554.1">
    <property type="nucleotide sequence ID" value="XM_067859453.1"/>
</dbReference>
<evidence type="ECO:0000313" key="2">
    <source>
        <dbReference type="EMBL" id="GIX63485.1"/>
    </source>
</evidence>
<keyword evidence="3" id="KW-1185">Reference proteome</keyword>
<protein>
    <submittedName>
        <fullName evidence="2">FYVE zinc finger domain-containing protein</fullName>
    </submittedName>
</protein>
<dbReference type="AlphaFoldDB" id="A0AAV4LUQ8"/>
<name>A0AAV4LUQ8_BABCB</name>
<comment type="caution">
    <text evidence="2">The sequence shown here is derived from an EMBL/GenBank/DDBJ whole genome shotgun (WGS) entry which is preliminary data.</text>
</comment>
<reference evidence="2 3" key="1">
    <citation type="submission" date="2021-06" db="EMBL/GenBank/DDBJ databases">
        <title>Genome sequence of Babesia caballi.</title>
        <authorList>
            <person name="Yamagishi J."/>
            <person name="Kidaka T."/>
            <person name="Ochi A."/>
        </authorList>
    </citation>
    <scope>NUCLEOTIDE SEQUENCE [LARGE SCALE GENOMIC DNA]</scope>
    <source>
        <strain evidence="2">USDA-D6B2</strain>
    </source>
</reference>
<keyword evidence="1" id="KW-0175">Coiled coil</keyword>
<proteinExistence type="predicted"/>
<organism evidence="2 3">
    <name type="scientific">Babesia caballi</name>
    <dbReference type="NCBI Taxonomy" id="5871"/>
    <lineage>
        <taxon>Eukaryota</taxon>
        <taxon>Sar</taxon>
        <taxon>Alveolata</taxon>
        <taxon>Apicomplexa</taxon>
        <taxon>Aconoidasida</taxon>
        <taxon>Piroplasmida</taxon>
        <taxon>Babesiidae</taxon>
        <taxon>Babesia</taxon>
    </lineage>
</organism>
<dbReference type="EMBL" id="BPLF01000002">
    <property type="protein sequence ID" value="GIX63485.1"/>
    <property type="molecule type" value="Genomic_DNA"/>
</dbReference>